<name>A0A9P6I736_9PEZI</name>
<proteinExistence type="predicted"/>
<protein>
    <recommendedName>
        <fullName evidence="2">Tse2 ADP-ribosyltransferase toxin domain-containing protein</fullName>
    </recommendedName>
</protein>
<feature type="domain" description="Tse2 ADP-ribosyltransferase toxin" evidence="2">
    <location>
        <begin position="57"/>
        <end position="195"/>
    </location>
</feature>
<dbReference type="EMBL" id="JAATWM020000018">
    <property type="protein sequence ID" value="KAF9876296.1"/>
    <property type="molecule type" value="Genomic_DNA"/>
</dbReference>
<dbReference type="OrthoDB" id="10266325at2759"/>
<dbReference type="AlphaFoldDB" id="A0A9P6I736"/>
<evidence type="ECO:0000313" key="3">
    <source>
        <dbReference type="EMBL" id="KAF9876296.1"/>
    </source>
</evidence>
<dbReference type="InterPro" id="IPR041018">
    <property type="entry name" value="ADPRTs_Tse2"/>
</dbReference>
<evidence type="ECO:0000259" key="2">
    <source>
        <dbReference type="Pfam" id="PF18648"/>
    </source>
</evidence>
<evidence type="ECO:0000256" key="1">
    <source>
        <dbReference type="SAM" id="MobiDB-lite"/>
    </source>
</evidence>
<accession>A0A9P6I736</accession>
<evidence type="ECO:0000313" key="4">
    <source>
        <dbReference type="Proteomes" id="UP000781932"/>
    </source>
</evidence>
<dbReference type="RefSeq" id="XP_038745757.1">
    <property type="nucleotide sequence ID" value="XM_038888956.1"/>
</dbReference>
<reference evidence="3" key="1">
    <citation type="submission" date="2020-03" db="EMBL/GenBank/DDBJ databases">
        <authorList>
            <person name="He L."/>
        </authorList>
    </citation>
    <scope>NUCLEOTIDE SEQUENCE</scope>
    <source>
        <strain evidence="3">CkLH20</strain>
    </source>
</reference>
<organism evidence="3 4">
    <name type="scientific">Colletotrichum karsti</name>
    <dbReference type="NCBI Taxonomy" id="1095194"/>
    <lineage>
        <taxon>Eukaryota</taxon>
        <taxon>Fungi</taxon>
        <taxon>Dikarya</taxon>
        <taxon>Ascomycota</taxon>
        <taxon>Pezizomycotina</taxon>
        <taxon>Sordariomycetes</taxon>
        <taxon>Hypocreomycetidae</taxon>
        <taxon>Glomerellales</taxon>
        <taxon>Glomerellaceae</taxon>
        <taxon>Colletotrichum</taxon>
        <taxon>Colletotrichum boninense species complex</taxon>
    </lineage>
</organism>
<dbReference type="GeneID" id="62162030"/>
<dbReference type="Proteomes" id="UP000781932">
    <property type="component" value="Unassembled WGS sequence"/>
</dbReference>
<reference evidence="3" key="2">
    <citation type="submission" date="2020-11" db="EMBL/GenBank/DDBJ databases">
        <title>Whole genome sequencing of Colletotrichum sp.</title>
        <authorList>
            <person name="Li H."/>
        </authorList>
    </citation>
    <scope>NUCLEOTIDE SEQUENCE</scope>
    <source>
        <strain evidence="3">CkLH20</strain>
    </source>
</reference>
<comment type="caution">
    <text evidence="3">The sequence shown here is derived from an EMBL/GenBank/DDBJ whole genome shotgun (WGS) entry which is preliminary data.</text>
</comment>
<dbReference type="Pfam" id="PF18648">
    <property type="entry name" value="ADPRTs_Tse2"/>
    <property type="match status" value="1"/>
</dbReference>
<keyword evidence="4" id="KW-1185">Reference proteome</keyword>
<sequence length="216" mass="23931">MSPQPTPPRCGTSPLARLNGTVTANGAASSPREPDPDSSSGEGYAIAIEAIYSSFPATLHYYSPHLNSSLFDNEENDKRPDDIYDEAVIVDKDGTVFPAVSKTSVSNGAVMFPNTFMMQELVRGYYDETLDRADEGKRVDVPFIFTIPKGTPIPGHLILINEFISRFSLQPSRDLNQALDEFYNEHARKETVKDWLRAHPFQGAIADDADAEWMAK</sequence>
<feature type="region of interest" description="Disordered" evidence="1">
    <location>
        <begin position="1"/>
        <end position="42"/>
    </location>
</feature>
<gene>
    <name evidence="3" type="ORF">CkaCkLH20_06239</name>
</gene>